<reference evidence="1 2" key="1">
    <citation type="journal article" date="2024" name="J Genomics">
        <title>Draft genome sequencing and assembly of Favolaschia claudopus CIRM-BRFM 2984 isolated from oak limbs.</title>
        <authorList>
            <person name="Navarro D."/>
            <person name="Drula E."/>
            <person name="Chaduli D."/>
            <person name="Cazenave R."/>
            <person name="Ahrendt S."/>
            <person name="Wang J."/>
            <person name="Lipzen A."/>
            <person name="Daum C."/>
            <person name="Barry K."/>
            <person name="Grigoriev I.V."/>
            <person name="Favel A."/>
            <person name="Rosso M.N."/>
            <person name="Martin F."/>
        </authorList>
    </citation>
    <scope>NUCLEOTIDE SEQUENCE [LARGE SCALE GENOMIC DNA]</scope>
    <source>
        <strain evidence="1 2">CIRM-BRFM 2984</strain>
    </source>
</reference>
<proteinExistence type="predicted"/>
<comment type="caution">
    <text evidence="1">The sequence shown here is derived from an EMBL/GenBank/DDBJ whole genome shotgun (WGS) entry which is preliminary data.</text>
</comment>
<keyword evidence="2" id="KW-1185">Reference proteome</keyword>
<accession>A0AAW0C4D8</accession>
<dbReference type="EMBL" id="JAWWNJ010000021">
    <property type="protein sequence ID" value="KAK7034441.1"/>
    <property type="molecule type" value="Genomic_DNA"/>
</dbReference>
<sequence>MVGAEENKLFQRLRCDDSGAKKSNLTLSISYSIYLSGSGSKSDHVRLRRM</sequence>
<dbReference type="AlphaFoldDB" id="A0AAW0C4D8"/>
<organism evidence="1 2">
    <name type="scientific">Favolaschia claudopus</name>
    <dbReference type="NCBI Taxonomy" id="2862362"/>
    <lineage>
        <taxon>Eukaryota</taxon>
        <taxon>Fungi</taxon>
        <taxon>Dikarya</taxon>
        <taxon>Basidiomycota</taxon>
        <taxon>Agaricomycotina</taxon>
        <taxon>Agaricomycetes</taxon>
        <taxon>Agaricomycetidae</taxon>
        <taxon>Agaricales</taxon>
        <taxon>Marasmiineae</taxon>
        <taxon>Mycenaceae</taxon>
        <taxon>Favolaschia</taxon>
    </lineage>
</organism>
<gene>
    <name evidence="1" type="ORF">R3P38DRAFT_3185321</name>
</gene>
<dbReference type="Proteomes" id="UP001362999">
    <property type="component" value="Unassembled WGS sequence"/>
</dbReference>
<evidence type="ECO:0000313" key="1">
    <source>
        <dbReference type="EMBL" id="KAK7034441.1"/>
    </source>
</evidence>
<evidence type="ECO:0000313" key="2">
    <source>
        <dbReference type="Proteomes" id="UP001362999"/>
    </source>
</evidence>
<name>A0AAW0C4D8_9AGAR</name>
<protein>
    <submittedName>
        <fullName evidence="1">Uncharacterized protein</fullName>
    </submittedName>
</protein>